<evidence type="ECO:0000313" key="4">
    <source>
        <dbReference type="EMBL" id="GAA4895754.1"/>
    </source>
</evidence>
<dbReference type="PANTHER" id="PTHR34220:SF7">
    <property type="entry name" value="SENSOR HISTIDINE KINASE YPDA"/>
    <property type="match status" value="1"/>
</dbReference>
<dbReference type="InterPro" id="IPR010559">
    <property type="entry name" value="Sig_transdc_His_kin_internal"/>
</dbReference>
<dbReference type="InterPro" id="IPR011990">
    <property type="entry name" value="TPR-like_helical_dom_sf"/>
</dbReference>
<dbReference type="PANTHER" id="PTHR34220">
    <property type="entry name" value="SENSOR HISTIDINE KINASE YPDA"/>
    <property type="match status" value="1"/>
</dbReference>
<keyword evidence="2" id="KW-1133">Transmembrane helix</keyword>
<evidence type="ECO:0000256" key="2">
    <source>
        <dbReference type="SAM" id="Phobius"/>
    </source>
</evidence>
<sequence>MDYSKPFCLDMSLFYLAVFFITLSFSQPQKEIDSLILLLENNTQRDSVRVRLLLTTSFKLRHKDLNEARSLVDEALDISSELKWIKGKALSLRQSGMIYYREGNSLKAVEVWYDALKKSSAIKEAKDFELTIYGNLANVYADSGEFEQALDNYNKFLELAKKLNNRKYQIQALTNIGTLLTEKETRIKEGIQTLEKALAMAKKENIQQYVVSILLNIGLSHKRNEDYSKALTYYQQANKLSRKTGDKYVELLTLNNLCNVNISLSNYHEAEIYAKNTLNMSKEMGSIEWQSSAWESLSHIYETKNNSEKALNAYKKHIKLNDSFASLQNKEKIAKLEAEYQYNQEKNRLKAEADKKQLLAQEEINRQKLMTNTSIYAGSGIVLASIIGFILYRRKQDAVVKSKEAEFKTKVANTELKVLRAQMNPHFIFNSLNSIGSYILNNDTDAANNYLTKFSKLMRHTLENSEREEISLEKDIELLKTYLDIEKKRFSQGFNYDIKIDDALDTKNTLIPPMILQPFVENSIWHGISKLEGNGTISIEVKKNKNVIIYSVDDNGIGRKKSRKSNPSKKESLGIKITKNRIDIINKRKNVNANLKIIDKENGTRVEVTLPLELEFTND</sequence>
<feature type="domain" description="Signal transduction histidine kinase internal region" evidence="3">
    <location>
        <begin position="414"/>
        <end position="492"/>
    </location>
</feature>
<keyword evidence="2" id="KW-0812">Transmembrane</keyword>
<dbReference type="RefSeq" id="WP_345274064.1">
    <property type="nucleotide sequence ID" value="NZ_BAABJH010000002.1"/>
</dbReference>
<name>A0ABP9F789_9FLAO</name>
<evidence type="ECO:0000256" key="1">
    <source>
        <dbReference type="PROSITE-ProRule" id="PRU00339"/>
    </source>
</evidence>
<dbReference type="Pfam" id="PF06580">
    <property type="entry name" value="His_kinase"/>
    <property type="match status" value="1"/>
</dbReference>
<proteinExistence type="predicted"/>
<dbReference type="Pfam" id="PF13181">
    <property type="entry name" value="TPR_8"/>
    <property type="match status" value="2"/>
</dbReference>
<dbReference type="SUPFAM" id="SSF55874">
    <property type="entry name" value="ATPase domain of HSP90 chaperone/DNA topoisomerase II/histidine kinase"/>
    <property type="match status" value="1"/>
</dbReference>
<dbReference type="InterPro" id="IPR050640">
    <property type="entry name" value="Bact_2-comp_sensor_kinase"/>
</dbReference>
<feature type="transmembrane region" description="Helical" evidence="2">
    <location>
        <begin position="374"/>
        <end position="392"/>
    </location>
</feature>
<keyword evidence="5" id="KW-1185">Reference proteome</keyword>
<feature type="repeat" description="TPR" evidence="1">
    <location>
        <begin position="211"/>
        <end position="244"/>
    </location>
</feature>
<keyword evidence="2" id="KW-0472">Membrane</keyword>
<comment type="caution">
    <text evidence="4">The sequence shown here is derived from an EMBL/GenBank/DDBJ whole genome shotgun (WGS) entry which is preliminary data.</text>
</comment>
<dbReference type="EMBL" id="BAABJH010000002">
    <property type="protein sequence ID" value="GAA4895754.1"/>
    <property type="molecule type" value="Genomic_DNA"/>
</dbReference>
<dbReference type="Pfam" id="PF13424">
    <property type="entry name" value="TPR_12"/>
    <property type="match status" value="1"/>
</dbReference>
<dbReference type="SMART" id="SM00028">
    <property type="entry name" value="TPR"/>
    <property type="match status" value="6"/>
</dbReference>
<feature type="repeat" description="TPR" evidence="1">
    <location>
        <begin position="130"/>
        <end position="163"/>
    </location>
</feature>
<feature type="repeat" description="TPR" evidence="1">
    <location>
        <begin position="291"/>
        <end position="324"/>
    </location>
</feature>
<dbReference type="InterPro" id="IPR019734">
    <property type="entry name" value="TPR_rpt"/>
</dbReference>
<organism evidence="4 5">
    <name type="scientific">Flaviramulus aquimarinus</name>
    <dbReference type="NCBI Taxonomy" id="1170456"/>
    <lineage>
        <taxon>Bacteria</taxon>
        <taxon>Pseudomonadati</taxon>
        <taxon>Bacteroidota</taxon>
        <taxon>Flavobacteriia</taxon>
        <taxon>Flavobacteriales</taxon>
        <taxon>Flavobacteriaceae</taxon>
        <taxon>Flaviramulus</taxon>
    </lineage>
</organism>
<dbReference type="InterPro" id="IPR036890">
    <property type="entry name" value="HATPase_C_sf"/>
</dbReference>
<protein>
    <recommendedName>
        <fullName evidence="3">Signal transduction histidine kinase internal region domain-containing protein</fullName>
    </recommendedName>
</protein>
<reference evidence="5" key="1">
    <citation type="journal article" date="2019" name="Int. J. Syst. Evol. Microbiol.">
        <title>The Global Catalogue of Microorganisms (GCM) 10K type strain sequencing project: providing services to taxonomists for standard genome sequencing and annotation.</title>
        <authorList>
            <consortium name="The Broad Institute Genomics Platform"/>
            <consortium name="The Broad Institute Genome Sequencing Center for Infectious Disease"/>
            <person name="Wu L."/>
            <person name="Ma J."/>
        </authorList>
    </citation>
    <scope>NUCLEOTIDE SEQUENCE [LARGE SCALE GENOMIC DNA]</scope>
    <source>
        <strain evidence="5">JCM 18274</strain>
    </source>
</reference>
<evidence type="ECO:0000259" key="3">
    <source>
        <dbReference type="Pfam" id="PF06580"/>
    </source>
</evidence>
<dbReference type="Proteomes" id="UP001500433">
    <property type="component" value="Unassembled WGS sequence"/>
</dbReference>
<dbReference type="SUPFAM" id="SSF48452">
    <property type="entry name" value="TPR-like"/>
    <property type="match status" value="1"/>
</dbReference>
<accession>A0ABP9F789</accession>
<evidence type="ECO:0000313" key="5">
    <source>
        <dbReference type="Proteomes" id="UP001500433"/>
    </source>
</evidence>
<dbReference type="Gene3D" id="3.30.565.10">
    <property type="entry name" value="Histidine kinase-like ATPase, C-terminal domain"/>
    <property type="match status" value="1"/>
</dbReference>
<dbReference type="PROSITE" id="PS50005">
    <property type="entry name" value="TPR"/>
    <property type="match status" value="3"/>
</dbReference>
<gene>
    <name evidence="4" type="ORF">GCM10023311_20630</name>
</gene>
<dbReference type="Gene3D" id="1.25.40.10">
    <property type="entry name" value="Tetratricopeptide repeat domain"/>
    <property type="match status" value="2"/>
</dbReference>
<keyword evidence="1" id="KW-0802">TPR repeat</keyword>